<gene>
    <name evidence="2" type="ORF">BGZ95_010916</name>
</gene>
<evidence type="ECO:0000313" key="2">
    <source>
        <dbReference type="EMBL" id="KAG0273267.1"/>
    </source>
</evidence>
<evidence type="ECO:0000313" key="3">
    <source>
        <dbReference type="Proteomes" id="UP001194580"/>
    </source>
</evidence>
<reference evidence="2" key="1">
    <citation type="journal article" date="2020" name="Fungal Divers.">
        <title>Resolving the Mortierellaceae phylogeny through synthesis of multi-gene phylogenetics and phylogenomics.</title>
        <authorList>
            <person name="Vandepol N."/>
            <person name="Liber J."/>
            <person name="Desiro A."/>
            <person name="Na H."/>
            <person name="Kennedy M."/>
            <person name="Barry K."/>
            <person name="Grigoriev I.V."/>
            <person name="Miller A.N."/>
            <person name="O'Donnell K."/>
            <person name="Stajich J.E."/>
            <person name="Bonito G."/>
        </authorList>
    </citation>
    <scope>NUCLEOTIDE SEQUENCE</scope>
    <source>
        <strain evidence="2">NRRL 28262</strain>
    </source>
</reference>
<dbReference type="Proteomes" id="UP001194580">
    <property type="component" value="Unassembled WGS sequence"/>
</dbReference>
<feature type="chain" id="PRO_5042229544" description="FAD-binding domain-containing protein" evidence="1">
    <location>
        <begin position="22"/>
        <end position="80"/>
    </location>
</feature>
<keyword evidence="3" id="KW-1185">Reference proteome</keyword>
<proteinExistence type="predicted"/>
<evidence type="ECO:0000256" key="1">
    <source>
        <dbReference type="SAM" id="SignalP"/>
    </source>
</evidence>
<name>A0AAD4DAR3_9FUNG</name>
<accession>A0AAD4DAR3</accession>
<keyword evidence="1" id="KW-0732">Signal</keyword>
<protein>
    <recommendedName>
        <fullName evidence="4">FAD-binding domain-containing protein</fullName>
    </recommendedName>
</protein>
<sequence length="80" mass="9018">MIPIVGNGLAGLTLVMILLEADIPYKVFERVDEVNQTTRIGQMLQQGHGSEEFIVYRLLIYDLNLRQLLKTGSTRAEILS</sequence>
<comment type="caution">
    <text evidence="2">The sequence shown here is derived from an EMBL/GenBank/DDBJ whole genome shotgun (WGS) entry which is preliminary data.</text>
</comment>
<dbReference type="Gene3D" id="3.50.50.60">
    <property type="entry name" value="FAD/NAD(P)-binding domain"/>
    <property type="match status" value="1"/>
</dbReference>
<evidence type="ECO:0008006" key="4">
    <source>
        <dbReference type="Google" id="ProtNLM"/>
    </source>
</evidence>
<feature type="signal peptide" evidence="1">
    <location>
        <begin position="1"/>
        <end position="21"/>
    </location>
</feature>
<organism evidence="2 3">
    <name type="scientific">Linnemannia exigua</name>
    <dbReference type="NCBI Taxonomy" id="604196"/>
    <lineage>
        <taxon>Eukaryota</taxon>
        <taxon>Fungi</taxon>
        <taxon>Fungi incertae sedis</taxon>
        <taxon>Mucoromycota</taxon>
        <taxon>Mortierellomycotina</taxon>
        <taxon>Mortierellomycetes</taxon>
        <taxon>Mortierellales</taxon>
        <taxon>Mortierellaceae</taxon>
        <taxon>Linnemannia</taxon>
    </lineage>
</organism>
<dbReference type="EMBL" id="JAAAIL010000773">
    <property type="protein sequence ID" value="KAG0273267.1"/>
    <property type="molecule type" value="Genomic_DNA"/>
</dbReference>
<dbReference type="InterPro" id="IPR036188">
    <property type="entry name" value="FAD/NAD-bd_sf"/>
</dbReference>
<dbReference type="AlphaFoldDB" id="A0AAD4DAR3"/>